<name>A0ABN1DSW7_SACER</name>
<protein>
    <submittedName>
        <fullName evidence="1">Uncharacterized protein</fullName>
    </submittedName>
</protein>
<sequence>MHDLLLRQAGLAPDELVAEARGWLSEDRLGEVARAVAFSATRYGLALSEDDLGMLSAVLQADGAPLDALQGIEPAVDDQPLVWQFSAEGPEAPGAEDDPAAAALIDLLGAEPAAHGLWRAWRAPADGSPYPPPKAIYVVEADDDAELPALTARLQQALAAAGEVAPQVEVTPVDGDVPIYQRMARAHGVLLWAATEAPDVKVARVFDVVHPTSGPGFLPDHPLMDDEAERGQVLDYLRSGTALMITTATLGDVVEPDRGSVVPMSFRTDGSWIWPDTVTYYLEHHRLAPDPELLAHIRESGLLPPELDAVALHRAMEALRRPPEDEPVWSTGNG</sequence>
<keyword evidence="2" id="KW-1185">Reference proteome</keyword>
<proteinExistence type="predicted"/>
<evidence type="ECO:0000313" key="1">
    <source>
        <dbReference type="EMBL" id="GAA0551268.1"/>
    </source>
</evidence>
<organism evidence="1 2">
    <name type="scientific">Saccharopolyspora erythraea</name>
    <name type="common">Streptomyces erythraeus</name>
    <dbReference type="NCBI Taxonomy" id="1836"/>
    <lineage>
        <taxon>Bacteria</taxon>
        <taxon>Bacillati</taxon>
        <taxon>Actinomycetota</taxon>
        <taxon>Actinomycetes</taxon>
        <taxon>Pseudonocardiales</taxon>
        <taxon>Pseudonocardiaceae</taxon>
        <taxon>Saccharopolyspora</taxon>
    </lineage>
</organism>
<dbReference type="EMBL" id="BAAAGS010000053">
    <property type="protein sequence ID" value="GAA0551268.1"/>
    <property type="molecule type" value="Genomic_DNA"/>
</dbReference>
<dbReference type="Proteomes" id="UP001500729">
    <property type="component" value="Unassembled WGS sequence"/>
</dbReference>
<reference evidence="1 2" key="1">
    <citation type="journal article" date="2019" name="Int. J. Syst. Evol. Microbiol.">
        <title>The Global Catalogue of Microorganisms (GCM) 10K type strain sequencing project: providing services to taxonomists for standard genome sequencing and annotation.</title>
        <authorList>
            <consortium name="The Broad Institute Genomics Platform"/>
            <consortium name="The Broad Institute Genome Sequencing Center for Infectious Disease"/>
            <person name="Wu L."/>
            <person name="Ma J."/>
        </authorList>
    </citation>
    <scope>NUCLEOTIDE SEQUENCE [LARGE SCALE GENOMIC DNA]</scope>
    <source>
        <strain evidence="1 2">JCM 10303</strain>
    </source>
</reference>
<gene>
    <name evidence="1" type="ORF">GCM10009533_57060</name>
</gene>
<evidence type="ECO:0000313" key="2">
    <source>
        <dbReference type="Proteomes" id="UP001500729"/>
    </source>
</evidence>
<comment type="caution">
    <text evidence="1">The sequence shown here is derived from an EMBL/GenBank/DDBJ whole genome shotgun (WGS) entry which is preliminary data.</text>
</comment>
<accession>A0ABN1DSW7</accession>